<evidence type="ECO:0000313" key="2">
    <source>
        <dbReference type="Proteomes" id="UP000801492"/>
    </source>
</evidence>
<proteinExistence type="predicted"/>
<dbReference type="Proteomes" id="UP000801492">
    <property type="component" value="Unassembled WGS sequence"/>
</dbReference>
<dbReference type="AlphaFoldDB" id="A0A8K0G5D1"/>
<reference evidence="1" key="1">
    <citation type="submission" date="2019-08" db="EMBL/GenBank/DDBJ databases">
        <title>The genome of the North American firefly Photinus pyralis.</title>
        <authorList>
            <consortium name="Photinus pyralis genome working group"/>
            <person name="Fallon T.R."/>
            <person name="Sander Lower S.E."/>
            <person name="Weng J.-K."/>
        </authorList>
    </citation>
    <scope>NUCLEOTIDE SEQUENCE</scope>
    <source>
        <strain evidence="1">TRF0915ILg1</strain>
        <tissue evidence="1">Whole body</tissue>
    </source>
</reference>
<protein>
    <submittedName>
        <fullName evidence="1">Uncharacterized protein</fullName>
    </submittedName>
</protein>
<dbReference type="EMBL" id="VTPC01008828">
    <property type="protein sequence ID" value="KAF2892275.1"/>
    <property type="molecule type" value="Genomic_DNA"/>
</dbReference>
<organism evidence="1 2">
    <name type="scientific">Ignelater luminosus</name>
    <name type="common">Cucubano</name>
    <name type="synonym">Pyrophorus luminosus</name>
    <dbReference type="NCBI Taxonomy" id="2038154"/>
    <lineage>
        <taxon>Eukaryota</taxon>
        <taxon>Metazoa</taxon>
        <taxon>Ecdysozoa</taxon>
        <taxon>Arthropoda</taxon>
        <taxon>Hexapoda</taxon>
        <taxon>Insecta</taxon>
        <taxon>Pterygota</taxon>
        <taxon>Neoptera</taxon>
        <taxon>Endopterygota</taxon>
        <taxon>Coleoptera</taxon>
        <taxon>Polyphaga</taxon>
        <taxon>Elateriformia</taxon>
        <taxon>Elateroidea</taxon>
        <taxon>Elateridae</taxon>
        <taxon>Agrypninae</taxon>
        <taxon>Pyrophorini</taxon>
        <taxon>Ignelater</taxon>
    </lineage>
</organism>
<gene>
    <name evidence="1" type="ORF">ILUMI_13897</name>
</gene>
<accession>A0A8K0G5D1</accession>
<sequence>MLLKVDPHLLGGQNSVDEQEAVSLSMDGSFVNLLKQMKYENTQAFNSKKGTKIGVVLGKSVVASEDHFSDRPDPDKASLHSSDFLLNLAFEADL</sequence>
<keyword evidence="2" id="KW-1185">Reference proteome</keyword>
<comment type="caution">
    <text evidence="1">The sequence shown here is derived from an EMBL/GenBank/DDBJ whole genome shotgun (WGS) entry which is preliminary data.</text>
</comment>
<name>A0A8K0G5D1_IGNLU</name>
<evidence type="ECO:0000313" key="1">
    <source>
        <dbReference type="EMBL" id="KAF2892275.1"/>
    </source>
</evidence>